<feature type="region of interest" description="Disordered" evidence="1">
    <location>
        <begin position="18"/>
        <end position="47"/>
    </location>
</feature>
<evidence type="ECO:0000256" key="1">
    <source>
        <dbReference type="SAM" id="MobiDB-lite"/>
    </source>
</evidence>
<dbReference type="Proteomes" id="UP000239446">
    <property type="component" value="Unassembled WGS sequence"/>
</dbReference>
<dbReference type="AntiFam" id="ANF00272">
    <property type="entry name" value="Translation of CRISPR region"/>
</dbReference>
<evidence type="ECO:0000313" key="5">
    <source>
        <dbReference type="Proteomes" id="UP000239648"/>
    </source>
</evidence>
<dbReference type="AlphaFoldDB" id="A0A2S6G848"/>
<dbReference type="EMBL" id="PTIU01000006">
    <property type="protein sequence ID" value="PPK55365.1"/>
    <property type="molecule type" value="Genomic_DNA"/>
</dbReference>
<organism evidence="3 4">
    <name type="scientific">Marinobacter persicus</name>
    <dbReference type="NCBI Taxonomy" id="930118"/>
    <lineage>
        <taxon>Bacteria</taxon>
        <taxon>Pseudomonadati</taxon>
        <taxon>Pseudomonadota</taxon>
        <taxon>Gammaproteobacteria</taxon>
        <taxon>Pseudomonadales</taxon>
        <taxon>Marinobacteraceae</taxon>
        <taxon>Marinobacter</taxon>
    </lineage>
</organism>
<name>A0A2S6G848_9GAMM</name>
<proteinExistence type="predicted"/>
<reference evidence="3 4" key="2">
    <citation type="submission" date="2018-02" db="EMBL/GenBank/DDBJ databases">
        <title>Subsurface microbial communities from deep shales in Ohio and West Virginia, USA.</title>
        <authorList>
            <person name="Wrighton K."/>
        </authorList>
    </citation>
    <scope>NUCLEOTIDE SEQUENCE [LARGE SCALE GENOMIC DNA]</scope>
    <source>
        <strain evidence="3 4">UTICA-S1B9</strain>
    </source>
</reference>
<dbReference type="EMBL" id="PTIT01000006">
    <property type="protein sequence ID" value="PPK52389.1"/>
    <property type="molecule type" value="Genomic_DNA"/>
</dbReference>
<reference evidence="2 5" key="1">
    <citation type="submission" date="2018-02" db="EMBL/GenBank/DDBJ databases">
        <title>Deep subsurface shale carbon reservoir microbial communities from Ohio and West Virginia, USA.</title>
        <authorList>
            <person name="Wrighton K."/>
        </authorList>
    </citation>
    <scope>NUCLEOTIDE SEQUENCE [LARGE SCALE GENOMIC DNA]</scope>
    <source>
        <strain evidence="2 5">UTICA-S1B6</strain>
    </source>
</reference>
<evidence type="ECO:0000313" key="3">
    <source>
        <dbReference type="EMBL" id="PPK55365.1"/>
    </source>
</evidence>
<sequence length="99" mass="10865">MAYEAINARYLVSIHAPARGATLEEEEPEHADDCFNPRAREGRDPGWWFDPTVPPCFNPRAREGRDQWRAAGGVAGFAVSIHAPARGATQPSGEGRLNH</sequence>
<dbReference type="AntiFam" id="ANF00008">
    <property type="entry name" value="Translation of CRISPR region"/>
</dbReference>
<keyword evidence="5" id="KW-1185">Reference proteome</keyword>
<comment type="caution">
    <text evidence="3">The sequence shown here is derived from an EMBL/GenBank/DDBJ whole genome shotgun (WGS) entry which is preliminary data.</text>
</comment>
<gene>
    <name evidence="3" type="ORF">B0H24_1006129</name>
    <name evidence="2" type="ORF">BY455_106129</name>
</gene>
<accession>A0A2S6G848</accession>
<dbReference type="Proteomes" id="UP000239648">
    <property type="component" value="Unassembled WGS sequence"/>
</dbReference>
<protein>
    <submittedName>
        <fullName evidence="3">Uncharacterized protein</fullName>
    </submittedName>
</protein>
<evidence type="ECO:0000313" key="2">
    <source>
        <dbReference type="EMBL" id="PPK52389.1"/>
    </source>
</evidence>
<feature type="compositionally biased region" description="Basic and acidic residues" evidence="1">
    <location>
        <begin position="31"/>
        <end position="44"/>
    </location>
</feature>
<evidence type="ECO:0000313" key="4">
    <source>
        <dbReference type="Proteomes" id="UP000239446"/>
    </source>
</evidence>